<evidence type="ECO:0000256" key="1">
    <source>
        <dbReference type="ARBA" id="ARBA00004541"/>
    </source>
</evidence>
<dbReference type="Pfam" id="PF05617">
    <property type="entry name" value="Prolamin_like"/>
    <property type="match status" value="1"/>
</dbReference>
<evidence type="ECO:0000256" key="9">
    <source>
        <dbReference type="SAM" id="MobiDB-lite"/>
    </source>
</evidence>
<dbReference type="PANTHER" id="PTHR35293:SF1">
    <property type="entry name" value="EGG CELL-SECRETED PROTEIN 1.5"/>
    <property type="match status" value="1"/>
</dbReference>
<evidence type="ECO:0000256" key="4">
    <source>
        <dbReference type="ARBA" id="ARBA00022729"/>
    </source>
</evidence>
<dbReference type="PANTHER" id="PTHR35293">
    <property type="entry name" value="EGG CELL-SECRETED PROTEIN 1.5"/>
    <property type="match status" value="1"/>
</dbReference>
<keyword evidence="3" id="KW-0964">Secreted</keyword>
<evidence type="ECO:0000256" key="3">
    <source>
        <dbReference type="ARBA" id="ARBA00022525"/>
    </source>
</evidence>
<gene>
    <name evidence="12" type="ORF">LTRI10_LOCUS40820</name>
</gene>
<evidence type="ECO:0000313" key="12">
    <source>
        <dbReference type="EMBL" id="CAL1400709.1"/>
    </source>
</evidence>
<name>A0AAV2FQT4_9ROSI</name>
<organism evidence="12 13">
    <name type="scientific">Linum trigynum</name>
    <dbReference type="NCBI Taxonomy" id="586398"/>
    <lineage>
        <taxon>Eukaryota</taxon>
        <taxon>Viridiplantae</taxon>
        <taxon>Streptophyta</taxon>
        <taxon>Embryophyta</taxon>
        <taxon>Tracheophyta</taxon>
        <taxon>Spermatophyta</taxon>
        <taxon>Magnoliopsida</taxon>
        <taxon>eudicotyledons</taxon>
        <taxon>Gunneridae</taxon>
        <taxon>Pentapetalae</taxon>
        <taxon>rosids</taxon>
        <taxon>fabids</taxon>
        <taxon>Malpighiales</taxon>
        <taxon>Linaceae</taxon>
        <taxon>Linum</taxon>
    </lineage>
</organism>
<feature type="compositionally biased region" description="Low complexity" evidence="9">
    <location>
        <begin position="33"/>
        <end position="52"/>
    </location>
</feature>
<comment type="similarity">
    <text evidence="8">Belongs to the plant egg cell-secreted peptide family.</text>
</comment>
<dbReference type="GO" id="GO:0080155">
    <property type="term" value="P:regulation of double fertilization forming a zygote and endosperm"/>
    <property type="evidence" value="ECO:0007669"/>
    <property type="project" value="UniProtKB-ARBA"/>
</dbReference>
<dbReference type="InterPro" id="IPR008502">
    <property type="entry name" value="Prolamin-like"/>
</dbReference>
<dbReference type="GO" id="GO:2000008">
    <property type="term" value="P:regulation of protein localization to cell surface"/>
    <property type="evidence" value="ECO:0007669"/>
    <property type="project" value="UniProtKB-ARBA"/>
</dbReference>
<evidence type="ECO:0000256" key="7">
    <source>
        <dbReference type="ARBA" id="ARBA00034457"/>
    </source>
</evidence>
<evidence type="ECO:0000256" key="6">
    <source>
        <dbReference type="ARBA" id="ARBA00023329"/>
    </source>
</evidence>
<evidence type="ECO:0000256" key="5">
    <source>
        <dbReference type="ARBA" id="ARBA00023279"/>
    </source>
</evidence>
<feature type="domain" description="Prolamin-like" evidence="11">
    <location>
        <begin position="73"/>
        <end position="137"/>
    </location>
</feature>
<dbReference type="InterPro" id="IPR044711">
    <property type="entry name" value="EC11-15"/>
</dbReference>
<accession>A0AAV2FQT4</accession>
<feature type="region of interest" description="Disordered" evidence="9">
    <location>
        <begin position="135"/>
        <end position="203"/>
    </location>
</feature>
<keyword evidence="5" id="KW-0278">Fertilization</keyword>
<feature type="compositionally biased region" description="Gly residues" evidence="9">
    <location>
        <begin position="59"/>
        <end position="68"/>
    </location>
</feature>
<evidence type="ECO:0000256" key="8">
    <source>
        <dbReference type="ARBA" id="ARBA00034484"/>
    </source>
</evidence>
<protein>
    <recommendedName>
        <fullName evidence="11">Prolamin-like domain-containing protein</fullName>
    </recommendedName>
</protein>
<dbReference type="GO" id="GO:0031410">
    <property type="term" value="C:cytoplasmic vesicle"/>
    <property type="evidence" value="ECO:0007669"/>
    <property type="project" value="UniProtKB-SubCell"/>
</dbReference>
<feature type="region of interest" description="Disordered" evidence="9">
    <location>
        <begin position="31"/>
        <end position="68"/>
    </location>
</feature>
<dbReference type="AlphaFoldDB" id="A0AAV2FQT4"/>
<dbReference type="GO" id="GO:0009567">
    <property type="term" value="P:double fertilization forming a zygote and endosperm"/>
    <property type="evidence" value="ECO:0007669"/>
    <property type="project" value="InterPro"/>
</dbReference>
<comment type="function">
    <text evidence="7">Involved in the regulation of gamete interactions during the double fertilization and to prevent multiple-pollen tube attraction; mediates the redistribution of the gamete fusogen HAP2/GCS1 to the cell surface after secretion upon sperm arrival.</text>
</comment>
<sequence length="203" mass="21119">MTAAHMKLVTPFLLLLLLALHPSARPTTAAARDLSNLPDSSSSTSPSTPLASRLKLDTAGGGGGGGGETTTSNCWESLMELQACSGEIILFFLNGETYLGQGCCRAIRVIAHHCWPNLMDTLGFTDEESDVLEGYCDRADDDDGDDGRDGGDGGSSTPTPTTPNIPPHDHHLPPPPAPPARVVAQSAGHDVVVPEQVSGDVVP</sequence>
<feature type="signal peptide" evidence="10">
    <location>
        <begin position="1"/>
        <end position="31"/>
    </location>
</feature>
<keyword evidence="4 10" id="KW-0732">Signal</keyword>
<comment type="subcellular location">
    <subcellularLocation>
        <location evidence="1">Cytoplasmic vesicle</location>
    </subcellularLocation>
    <subcellularLocation>
        <location evidence="2">Secreted</location>
    </subcellularLocation>
</comment>
<evidence type="ECO:0000256" key="2">
    <source>
        <dbReference type="ARBA" id="ARBA00004613"/>
    </source>
</evidence>
<feature type="chain" id="PRO_5043909486" description="Prolamin-like domain-containing protein" evidence="10">
    <location>
        <begin position="32"/>
        <end position="203"/>
    </location>
</feature>
<proteinExistence type="inferred from homology"/>
<reference evidence="12 13" key="1">
    <citation type="submission" date="2024-04" db="EMBL/GenBank/DDBJ databases">
        <authorList>
            <person name="Fracassetti M."/>
        </authorList>
    </citation>
    <scope>NUCLEOTIDE SEQUENCE [LARGE SCALE GENOMIC DNA]</scope>
</reference>
<evidence type="ECO:0000259" key="11">
    <source>
        <dbReference type="Pfam" id="PF05617"/>
    </source>
</evidence>
<evidence type="ECO:0000256" key="10">
    <source>
        <dbReference type="SAM" id="SignalP"/>
    </source>
</evidence>
<dbReference type="Proteomes" id="UP001497516">
    <property type="component" value="Chromosome 7"/>
</dbReference>
<dbReference type="EMBL" id="OZ034820">
    <property type="protein sequence ID" value="CAL1400709.1"/>
    <property type="molecule type" value="Genomic_DNA"/>
</dbReference>
<keyword evidence="13" id="KW-1185">Reference proteome</keyword>
<dbReference type="GO" id="GO:0005576">
    <property type="term" value="C:extracellular region"/>
    <property type="evidence" value="ECO:0007669"/>
    <property type="project" value="UniProtKB-SubCell"/>
</dbReference>
<keyword evidence="6" id="KW-0968">Cytoplasmic vesicle</keyword>
<evidence type="ECO:0000313" key="13">
    <source>
        <dbReference type="Proteomes" id="UP001497516"/>
    </source>
</evidence>